<dbReference type="AlphaFoldDB" id="A0A8S1V9A7"/>
<dbReference type="Proteomes" id="UP000689195">
    <property type="component" value="Unassembled WGS sequence"/>
</dbReference>
<reference evidence="1" key="1">
    <citation type="submission" date="2021-01" db="EMBL/GenBank/DDBJ databases">
        <authorList>
            <consortium name="Genoscope - CEA"/>
            <person name="William W."/>
        </authorList>
    </citation>
    <scope>NUCLEOTIDE SEQUENCE</scope>
</reference>
<dbReference type="EMBL" id="CAJJDO010000060">
    <property type="protein sequence ID" value="CAD8174118.1"/>
    <property type="molecule type" value="Genomic_DNA"/>
</dbReference>
<keyword evidence="2" id="KW-1185">Reference proteome</keyword>
<accession>A0A8S1V9A7</accession>
<sequence>MRGEVITNVIVISFKQIQHDNIVKPLYLKKFQIEKSTSIYMTVWEQLLSSEMSSRLILLVWYLLNIKR</sequence>
<gene>
    <name evidence="1" type="ORF">PPENT_87.1.T0600235</name>
</gene>
<name>A0A8S1V9A7_9CILI</name>
<organism evidence="1 2">
    <name type="scientific">Paramecium pentaurelia</name>
    <dbReference type="NCBI Taxonomy" id="43138"/>
    <lineage>
        <taxon>Eukaryota</taxon>
        <taxon>Sar</taxon>
        <taxon>Alveolata</taxon>
        <taxon>Ciliophora</taxon>
        <taxon>Intramacronucleata</taxon>
        <taxon>Oligohymenophorea</taxon>
        <taxon>Peniculida</taxon>
        <taxon>Parameciidae</taxon>
        <taxon>Paramecium</taxon>
    </lineage>
</organism>
<protein>
    <submittedName>
        <fullName evidence="1">Uncharacterized protein</fullName>
    </submittedName>
</protein>
<evidence type="ECO:0000313" key="1">
    <source>
        <dbReference type="EMBL" id="CAD8174118.1"/>
    </source>
</evidence>
<evidence type="ECO:0000313" key="2">
    <source>
        <dbReference type="Proteomes" id="UP000689195"/>
    </source>
</evidence>
<comment type="caution">
    <text evidence="1">The sequence shown here is derived from an EMBL/GenBank/DDBJ whole genome shotgun (WGS) entry which is preliminary data.</text>
</comment>
<proteinExistence type="predicted"/>